<dbReference type="SMART" id="SM00448">
    <property type="entry name" value="REC"/>
    <property type="match status" value="1"/>
</dbReference>
<dbReference type="InterPro" id="IPR011006">
    <property type="entry name" value="CheY-like_superfamily"/>
</dbReference>
<reference evidence="5" key="1">
    <citation type="journal article" date="2019" name="Int. J. Syst. Evol. Microbiol.">
        <title>The Global Catalogue of Microorganisms (GCM) 10K type strain sequencing project: providing services to taxonomists for standard genome sequencing and annotation.</title>
        <authorList>
            <consortium name="The Broad Institute Genomics Platform"/>
            <consortium name="The Broad Institute Genome Sequencing Center for Infectious Disease"/>
            <person name="Wu L."/>
            <person name="Ma J."/>
        </authorList>
    </citation>
    <scope>NUCLEOTIDE SEQUENCE [LARGE SCALE GENOMIC DNA]</scope>
    <source>
        <strain evidence="5">KCTC 22209</strain>
    </source>
</reference>
<dbReference type="InterPro" id="IPR001789">
    <property type="entry name" value="Sig_transdc_resp-reg_receiver"/>
</dbReference>
<dbReference type="EMBL" id="JBHUPE010000007">
    <property type="protein sequence ID" value="MFD2905655.1"/>
    <property type="molecule type" value="Genomic_DNA"/>
</dbReference>
<dbReference type="SMART" id="SM00850">
    <property type="entry name" value="LytTR"/>
    <property type="match status" value="1"/>
</dbReference>
<dbReference type="PROSITE" id="PS50110">
    <property type="entry name" value="RESPONSE_REGULATORY"/>
    <property type="match status" value="1"/>
</dbReference>
<dbReference type="Pfam" id="PF04397">
    <property type="entry name" value="LytTR"/>
    <property type="match status" value="1"/>
</dbReference>
<evidence type="ECO:0000313" key="5">
    <source>
        <dbReference type="Proteomes" id="UP001597509"/>
    </source>
</evidence>
<dbReference type="Gene3D" id="3.40.50.2300">
    <property type="match status" value="1"/>
</dbReference>
<dbReference type="Gene3D" id="2.40.50.1020">
    <property type="entry name" value="LytTr DNA-binding domain"/>
    <property type="match status" value="1"/>
</dbReference>
<sequence>MFKKILIVEDENWASESLLEKLDQLIATKFQSKIITTVREATDWLLKNEVDLIFMDVQLGDGLSFEIFDQVKVQAPVIFTTAFEDYALKAFQNQGYAYLLKPYDDDELQQAFDKVAPFIVQETKEIQYKTRFLVRYGMRLKSIPTTEIAYFMAEDKILYGYTKEGDQFIVDDTITGLVSRLDPEFFFQVNRKFIIHIDSIVDMLKVARNRIRLQLQPALPAGIEVIVSEDKSSDFQMWLDR</sequence>
<evidence type="ECO:0000256" key="1">
    <source>
        <dbReference type="PROSITE-ProRule" id="PRU00169"/>
    </source>
</evidence>
<dbReference type="Pfam" id="PF00072">
    <property type="entry name" value="Response_reg"/>
    <property type="match status" value="1"/>
</dbReference>
<feature type="modified residue" description="4-aspartylphosphate" evidence="1">
    <location>
        <position position="56"/>
    </location>
</feature>
<keyword evidence="5" id="KW-1185">Reference proteome</keyword>
<dbReference type="PANTHER" id="PTHR37299">
    <property type="entry name" value="TRANSCRIPTIONAL REGULATOR-RELATED"/>
    <property type="match status" value="1"/>
</dbReference>
<dbReference type="InterPro" id="IPR007492">
    <property type="entry name" value="LytTR_DNA-bd_dom"/>
</dbReference>
<accession>A0ABW5YYL8</accession>
<evidence type="ECO:0000259" key="3">
    <source>
        <dbReference type="PROSITE" id="PS50930"/>
    </source>
</evidence>
<proteinExistence type="predicted"/>
<name>A0ABW5YYL8_9SPHI</name>
<dbReference type="RefSeq" id="WP_380922391.1">
    <property type="nucleotide sequence ID" value="NZ_JBHUPE010000007.1"/>
</dbReference>
<keyword evidence="1" id="KW-0597">Phosphoprotein</keyword>
<evidence type="ECO:0000259" key="2">
    <source>
        <dbReference type="PROSITE" id="PS50110"/>
    </source>
</evidence>
<dbReference type="PROSITE" id="PS50930">
    <property type="entry name" value="HTH_LYTTR"/>
    <property type="match status" value="1"/>
</dbReference>
<feature type="domain" description="HTH LytTR-type" evidence="3">
    <location>
        <begin position="132"/>
        <end position="215"/>
    </location>
</feature>
<evidence type="ECO:0000313" key="4">
    <source>
        <dbReference type="EMBL" id="MFD2905655.1"/>
    </source>
</evidence>
<dbReference type="SUPFAM" id="SSF52172">
    <property type="entry name" value="CheY-like"/>
    <property type="match status" value="1"/>
</dbReference>
<dbReference type="Proteomes" id="UP001597509">
    <property type="component" value="Unassembled WGS sequence"/>
</dbReference>
<feature type="domain" description="Response regulatory" evidence="2">
    <location>
        <begin position="4"/>
        <end position="116"/>
    </location>
</feature>
<organism evidence="4 5">
    <name type="scientific">Sphingobacterium anhuiense</name>
    <dbReference type="NCBI Taxonomy" id="493780"/>
    <lineage>
        <taxon>Bacteria</taxon>
        <taxon>Pseudomonadati</taxon>
        <taxon>Bacteroidota</taxon>
        <taxon>Sphingobacteriia</taxon>
        <taxon>Sphingobacteriales</taxon>
        <taxon>Sphingobacteriaceae</taxon>
        <taxon>Sphingobacterium</taxon>
    </lineage>
</organism>
<dbReference type="InterPro" id="IPR046947">
    <property type="entry name" value="LytR-like"/>
</dbReference>
<protein>
    <submittedName>
        <fullName evidence="4">LytR/AlgR family response regulator transcription factor</fullName>
    </submittedName>
</protein>
<dbReference type="PANTHER" id="PTHR37299:SF1">
    <property type="entry name" value="STAGE 0 SPORULATION PROTEIN A HOMOLOG"/>
    <property type="match status" value="1"/>
</dbReference>
<comment type="caution">
    <text evidence="4">The sequence shown here is derived from an EMBL/GenBank/DDBJ whole genome shotgun (WGS) entry which is preliminary data.</text>
</comment>
<gene>
    <name evidence="4" type="ORF">ACFS6I_17135</name>
</gene>